<evidence type="ECO:0000313" key="5">
    <source>
        <dbReference type="Proteomes" id="UP000754644"/>
    </source>
</evidence>
<sequence length="358" mass="39281">MSQLFTPLTFSRGPAIKNRFMLAPLTNSQSHVDGCLSDDEYRWLTLRAEGGFGLTMTCAAHVQSQGQGFPGQLGIFDDNHLAGLTRLAAGIKVNGSVAVVQLHHAGMRSPKELIGTTPVCPSDNAETGARGMTTAEVEEMIEAFIRAAERAEQAGFQGVELHGAHGYILGQFLSPEINQRDDEFGGSLENRARPIFNIIEGIRRRCGDDFMLGLRLSPERFGMQLAEVLVICQRLFAESQIDFLDMSLWDVFKEPDEEQFKGQGLMSYFTALERGPVRLGVAGKITTPADAERALAAGVDWLMLGRAAILHHDYPNQLQRDPGFTPVTIPVSADYLRAEGLGENFVKYMSGWKGFVEG</sequence>
<evidence type="ECO:0000313" key="4">
    <source>
        <dbReference type="EMBL" id="NQV63875.1"/>
    </source>
</evidence>
<proteinExistence type="predicted"/>
<dbReference type="GO" id="GO:0010181">
    <property type="term" value="F:FMN binding"/>
    <property type="evidence" value="ECO:0007669"/>
    <property type="project" value="InterPro"/>
</dbReference>
<dbReference type="EMBL" id="JABMOJ010000031">
    <property type="protein sequence ID" value="NQV63875.1"/>
    <property type="molecule type" value="Genomic_DNA"/>
</dbReference>
<accession>A0A972VTB2</accession>
<evidence type="ECO:0000256" key="2">
    <source>
        <dbReference type="ARBA" id="ARBA00023002"/>
    </source>
</evidence>
<evidence type="ECO:0000259" key="3">
    <source>
        <dbReference type="Pfam" id="PF00724"/>
    </source>
</evidence>
<dbReference type="InterPro" id="IPR001155">
    <property type="entry name" value="OxRdtase_FMN_N"/>
</dbReference>
<dbReference type="AlphaFoldDB" id="A0A972VTB2"/>
<dbReference type="CDD" id="cd02803">
    <property type="entry name" value="OYE_like_FMN_family"/>
    <property type="match status" value="1"/>
</dbReference>
<dbReference type="PANTHER" id="PTHR43656:SF2">
    <property type="entry name" value="BINDING OXIDOREDUCTASE, PUTATIVE (AFU_ORTHOLOGUE AFUA_2G08260)-RELATED"/>
    <property type="match status" value="1"/>
</dbReference>
<feature type="domain" description="NADH:flavin oxidoreductase/NADH oxidase N-terminal" evidence="3">
    <location>
        <begin position="3"/>
        <end position="319"/>
    </location>
</feature>
<dbReference type="InterPro" id="IPR013785">
    <property type="entry name" value="Aldolase_TIM"/>
</dbReference>
<dbReference type="Gene3D" id="3.20.20.70">
    <property type="entry name" value="Aldolase class I"/>
    <property type="match status" value="1"/>
</dbReference>
<organism evidence="4 5">
    <name type="scientific">SAR86 cluster bacterium</name>
    <dbReference type="NCBI Taxonomy" id="2030880"/>
    <lineage>
        <taxon>Bacteria</taxon>
        <taxon>Pseudomonadati</taxon>
        <taxon>Pseudomonadota</taxon>
        <taxon>Gammaproteobacteria</taxon>
        <taxon>SAR86 cluster</taxon>
    </lineage>
</organism>
<dbReference type="Pfam" id="PF00724">
    <property type="entry name" value="Oxidored_FMN"/>
    <property type="match status" value="1"/>
</dbReference>
<reference evidence="4" key="1">
    <citation type="submission" date="2020-05" db="EMBL/GenBank/DDBJ databases">
        <title>Sulfur intermediates as new biogeochemical hubs in an aquatic model microbial ecosystem.</title>
        <authorList>
            <person name="Vigneron A."/>
        </authorList>
    </citation>
    <scope>NUCLEOTIDE SEQUENCE</scope>
    <source>
        <strain evidence="4">Bin.250</strain>
    </source>
</reference>
<keyword evidence="2" id="KW-0560">Oxidoreductase</keyword>
<keyword evidence="1" id="KW-0285">Flavoprotein</keyword>
<dbReference type="SUPFAM" id="SSF51395">
    <property type="entry name" value="FMN-linked oxidoreductases"/>
    <property type="match status" value="1"/>
</dbReference>
<dbReference type="GO" id="GO:0016491">
    <property type="term" value="F:oxidoreductase activity"/>
    <property type="evidence" value="ECO:0007669"/>
    <property type="project" value="UniProtKB-KW"/>
</dbReference>
<dbReference type="Proteomes" id="UP000754644">
    <property type="component" value="Unassembled WGS sequence"/>
</dbReference>
<evidence type="ECO:0000256" key="1">
    <source>
        <dbReference type="ARBA" id="ARBA00022630"/>
    </source>
</evidence>
<gene>
    <name evidence="4" type="ORF">HQ497_00800</name>
</gene>
<dbReference type="PANTHER" id="PTHR43656">
    <property type="entry name" value="BINDING OXIDOREDUCTASE, PUTATIVE (AFU_ORTHOLOGUE AFUA_2G08260)-RELATED"/>
    <property type="match status" value="1"/>
</dbReference>
<name>A0A972VTB2_9GAMM</name>
<protein>
    <submittedName>
        <fullName evidence="4">NADH:flavin oxidoreductase</fullName>
    </submittedName>
</protein>
<dbReference type="InterPro" id="IPR051799">
    <property type="entry name" value="NADH_flavin_oxidoreductase"/>
</dbReference>
<comment type="caution">
    <text evidence="4">The sequence shown here is derived from an EMBL/GenBank/DDBJ whole genome shotgun (WGS) entry which is preliminary data.</text>
</comment>